<gene>
    <name evidence="1" type="ORF">B7492_33435</name>
</gene>
<organism evidence="1 2">
    <name type="scientific">Bacillus mycoides</name>
    <dbReference type="NCBI Taxonomy" id="1405"/>
    <lineage>
        <taxon>Bacteria</taxon>
        <taxon>Bacillati</taxon>
        <taxon>Bacillota</taxon>
        <taxon>Bacilli</taxon>
        <taxon>Bacillales</taxon>
        <taxon>Bacillaceae</taxon>
        <taxon>Bacillus</taxon>
        <taxon>Bacillus cereus group</taxon>
    </lineage>
</organism>
<name>A0A1W6AJD4_BACMY</name>
<keyword evidence="1" id="KW-0614">Plasmid</keyword>
<evidence type="ECO:0000313" key="2">
    <source>
        <dbReference type="Proteomes" id="UP000192932"/>
    </source>
</evidence>
<evidence type="ECO:0000313" key="1">
    <source>
        <dbReference type="EMBL" id="ARJ25939.1"/>
    </source>
</evidence>
<reference evidence="1 2" key="1">
    <citation type="submission" date="2017-04" db="EMBL/GenBank/DDBJ databases">
        <title>The Characteristic of a Fine Plant Growth-Promoting Rhizobacteria Bacillus mycoides Gnyt1 and its Whole Genome Sequencing Analysis.</title>
        <authorList>
            <person name="Li J.H."/>
            <person name="Yao T."/>
        </authorList>
    </citation>
    <scope>NUCLEOTIDE SEQUENCE [LARGE SCALE GENOMIC DNA]</scope>
    <source>
        <strain evidence="1 2">Gnyt1</strain>
        <plasmid evidence="2">Plasmid unnamed5</plasmid>
    </source>
</reference>
<dbReference type="AlphaFoldDB" id="A0A1W6AJD4"/>
<dbReference type="EMBL" id="CP020748">
    <property type="protein sequence ID" value="ARJ25939.1"/>
    <property type="molecule type" value="Genomic_DNA"/>
</dbReference>
<accession>A0A1W6AJD4</accession>
<dbReference type="Proteomes" id="UP000192932">
    <property type="component" value="Plasmid unnamed5"/>
</dbReference>
<geneLocation type="plasmid" evidence="1 2">
    <name>unnamed5</name>
</geneLocation>
<sequence length="198" mass="24086">MFYRSKHFAPVIRFANEGFLSKPYNTSNVFHHVLPFINMEVTDLQTSHQILENDTYIIKPKIDDKHWSGCFAFLNEYNPNLFNGPMQFRKGHKRNIKYINKKQLVWVRNVNYKDEPFFSKYYKTFIHEGKVYNPQEYIYTTRQFNKLCWVKMSLHLALERTQLYKEHFSSDLPERITEIYLMDEQINKLVKPYQVFNF</sequence>
<protein>
    <submittedName>
        <fullName evidence="1">Uncharacterized protein</fullName>
    </submittedName>
</protein>
<dbReference type="RefSeq" id="WP_085313625.1">
    <property type="nucleotide sequence ID" value="NZ_CP020748.1"/>
</dbReference>
<proteinExistence type="predicted"/>